<evidence type="ECO:0000313" key="1">
    <source>
        <dbReference type="EMBL" id="GAA0466636.1"/>
    </source>
</evidence>
<dbReference type="EMBL" id="BAAABY010000023">
    <property type="protein sequence ID" value="GAA0466636.1"/>
    <property type="molecule type" value="Genomic_DNA"/>
</dbReference>
<name>A0ABP3JZ77_9ACTN</name>
<reference evidence="2" key="1">
    <citation type="journal article" date="2019" name="Int. J. Syst. Evol. Microbiol.">
        <title>The Global Catalogue of Microorganisms (GCM) 10K type strain sequencing project: providing services to taxonomists for standard genome sequencing and annotation.</title>
        <authorList>
            <consortium name="The Broad Institute Genomics Platform"/>
            <consortium name="The Broad Institute Genome Sequencing Center for Infectious Disease"/>
            <person name="Wu L."/>
            <person name="Ma J."/>
        </authorList>
    </citation>
    <scope>NUCLEOTIDE SEQUENCE [LARGE SCALE GENOMIC DNA]</scope>
    <source>
        <strain evidence="2">JCM 4805</strain>
    </source>
</reference>
<sequence>MLALILHIPVHRALQRDSAAEEWRVAVEGLADAVASWRDTATWPAVVLTQGPECALRNGRADRRNWPALFCVTVAESRHDGWERCGAVVRCAGSGKFFRPHATTSGKGMTGLRRGFRERGMDMR</sequence>
<gene>
    <name evidence="1" type="ORF">GCM10010361_33490</name>
</gene>
<comment type="caution">
    <text evidence="1">The sequence shown here is derived from an EMBL/GenBank/DDBJ whole genome shotgun (WGS) entry which is preliminary data.</text>
</comment>
<proteinExistence type="predicted"/>
<evidence type="ECO:0000313" key="2">
    <source>
        <dbReference type="Proteomes" id="UP001500909"/>
    </source>
</evidence>
<dbReference type="Proteomes" id="UP001500909">
    <property type="component" value="Unassembled WGS sequence"/>
</dbReference>
<accession>A0ABP3JZ77</accession>
<keyword evidence="2" id="KW-1185">Reference proteome</keyword>
<protein>
    <submittedName>
        <fullName evidence="1">Uncharacterized protein</fullName>
    </submittedName>
</protein>
<organism evidence="1 2">
    <name type="scientific">Streptomyces olivaceiscleroticus</name>
    <dbReference type="NCBI Taxonomy" id="68245"/>
    <lineage>
        <taxon>Bacteria</taxon>
        <taxon>Bacillati</taxon>
        <taxon>Actinomycetota</taxon>
        <taxon>Actinomycetes</taxon>
        <taxon>Kitasatosporales</taxon>
        <taxon>Streptomycetaceae</taxon>
        <taxon>Streptomyces</taxon>
    </lineage>
</organism>